<proteinExistence type="predicted"/>
<evidence type="ECO:0000256" key="1">
    <source>
        <dbReference type="SAM" id="SignalP"/>
    </source>
</evidence>
<evidence type="ECO:0000313" key="2">
    <source>
        <dbReference type="EMBL" id="EGT52574.1"/>
    </source>
</evidence>
<feature type="chain" id="PRO_5003404219" description="Domain of unknown function DB domain-containing protein" evidence="1">
    <location>
        <begin position="28"/>
        <end position="168"/>
    </location>
</feature>
<name>G0N4J0_CAEBE</name>
<dbReference type="HOGENOM" id="CLU_1587959_0_0_1"/>
<accession>G0N4J0</accession>
<dbReference type="InParanoid" id="G0N4J0"/>
<organism evidence="3">
    <name type="scientific">Caenorhabditis brenneri</name>
    <name type="common">Nematode worm</name>
    <dbReference type="NCBI Taxonomy" id="135651"/>
    <lineage>
        <taxon>Eukaryota</taxon>
        <taxon>Metazoa</taxon>
        <taxon>Ecdysozoa</taxon>
        <taxon>Nematoda</taxon>
        <taxon>Chromadorea</taxon>
        <taxon>Rhabditida</taxon>
        <taxon>Rhabditina</taxon>
        <taxon>Rhabditomorpha</taxon>
        <taxon>Rhabditoidea</taxon>
        <taxon>Rhabditidae</taxon>
        <taxon>Peloderinae</taxon>
        <taxon>Caenorhabditis</taxon>
    </lineage>
</organism>
<feature type="signal peptide" evidence="1">
    <location>
        <begin position="1"/>
        <end position="27"/>
    </location>
</feature>
<keyword evidence="3" id="KW-1185">Reference proteome</keyword>
<evidence type="ECO:0008006" key="4">
    <source>
        <dbReference type="Google" id="ProtNLM"/>
    </source>
</evidence>
<sequence length="168" mass="19439">MILKIIKFSVTLSQSLVPLLMTGVTQQMGYGWKICGHSKVQLIFKVVLELGFGMHKSWRLQLIVNDKLRMLMRVNNKHSMRNKYGSSQYCKMCCTELKLHNLKCFQRFDGTIAMKVDQKISTSFCTLTTELCSAELQMCFQPDIKPYQTSSDESRTMCQVRQSDAQRF</sequence>
<gene>
    <name evidence="2" type="ORF">CAEBREN_14228</name>
</gene>
<keyword evidence="1" id="KW-0732">Signal</keyword>
<protein>
    <recommendedName>
        <fullName evidence="4">Domain of unknown function DB domain-containing protein</fullName>
    </recommendedName>
</protein>
<dbReference type="EMBL" id="GL379837">
    <property type="protein sequence ID" value="EGT52574.1"/>
    <property type="molecule type" value="Genomic_DNA"/>
</dbReference>
<evidence type="ECO:0000313" key="3">
    <source>
        <dbReference type="Proteomes" id="UP000008068"/>
    </source>
</evidence>
<dbReference type="AlphaFoldDB" id="G0N4J0"/>
<reference evidence="3" key="1">
    <citation type="submission" date="2011-07" db="EMBL/GenBank/DDBJ databases">
        <authorList>
            <consortium name="Caenorhabditis brenneri Sequencing and Analysis Consortium"/>
            <person name="Wilson R.K."/>
        </authorList>
    </citation>
    <scope>NUCLEOTIDE SEQUENCE [LARGE SCALE GENOMIC DNA]</scope>
    <source>
        <strain evidence="3">PB2801</strain>
    </source>
</reference>
<dbReference type="Proteomes" id="UP000008068">
    <property type="component" value="Unassembled WGS sequence"/>
</dbReference>